<accession>A0A1G2QMQ6</accession>
<organism evidence="1 2">
    <name type="scientific">Candidatus Wildermuthbacteria bacterium GWA2_46_15</name>
    <dbReference type="NCBI Taxonomy" id="1802443"/>
    <lineage>
        <taxon>Bacteria</taxon>
        <taxon>Candidatus Wildermuthiibacteriota</taxon>
    </lineage>
</organism>
<name>A0A1G2QMQ6_9BACT</name>
<dbReference type="STRING" id="1802443.A2117_00720"/>
<evidence type="ECO:0008006" key="3">
    <source>
        <dbReference type="Google" id="ProtNLM"/>
    </source>
</evidence>
<gene>
    <name evidence="1" type="ORF">A2117_00720</name>
</gene>
<dbReference type="SUPFAM" id="SSF50447">
    <property type="entry name" value="Translation proteins"/>
    <property type="match status" value="1"/>
</dbReference>
<dbReference type="EMBL" id="MHTO01000028">
    <property type="protein sequence ID" value="OHA61707.1"/>
    <property type="molecule type" value="Genomic_DNA"/>
</dbReference>
<dbReference type="Proteomes" id="UP000179245">
    <property type="component" value="Unassembled WGS sequence"/>
</dbReference>
<dbReference type="AlphaFoldDB" id="A0A1G2QMQ6"/>
<protein>
    <recommendedName>
        <fullName evidence="3">Translation elongation factor-like protein</fullName>
    </recommendedName>
</protein>
<proteinExistence type="predicted"/>
<reference evidence="1 2" key="1">
    <citation type="journal article" date="2016" name="Nat. Commun.">
        <title>Thousands of microbial genomes shed light on interconnected biogeochemical processes in an aquifer system.</title>
        <authorList>
            <person name="Anantharaman K."/>
            <person name="Brown C.T."/>
            <person name="Hug L.A."/>
            <person name="Sharon I."/>
            <person name="Castelle C.J."/>
            <person name="Probst A.J."/>
            <person name="Thomas B.C."/>
            <person name="Singh A."/>
            <person name="Wilkins M.J."/>
            <person name="Karaoz U."/>
            <person name="Brodie E.L."/>
            <person name="Williams K.H."/>
            <person name="Hubbard S.S."/>
            <person name="Banfield J.F."/>
        </authorList>
    </citation>
    <scope>NUCLEOTIDE SEQUENCE [LARGE SCALE GENOMIC DNA]</scope>
</reference>
<evidence type="ECO:0000313" key="1">
    <source>
        <dbReference type="EMBL" id="OHA61707.1"/>
    </source>
</evidence>
<evidence type="ECO:0000313" key="2">
    <source>
        <dbReference type="Proteomes" id="UP000179245"/>
    </source>
</evidence>
<dbReference type="InterPro" id="IPR009000">
    <property type="entry name" value="Transl_B-barrel_sf"/>
</dbReference>
<comment type="caution">
    <text evidence="1">The sequence shown here is derived from an EMBL/GenBank/DDBJ whole genome shotgun (WGS) entry which is preliminary data.</text>
</comment>
<dbReference type="Gene3D" id="2.40.30.10">
    <property type="entry name" value="Translation factors"/>
    <property type="match status" value="1"/>
</dbReference>
<sequence length="95" mass="10403">MSCGHCEKEKTEGKPEELIGRVSHYFDKVGVAVIELSGPLEAGDQIRIVGGETDFTQEVDSMEIEHQKIQGAKKGDSIGLKAAQKVHDGYKVYKV</sequence>